<accession>A0A0V0QV03</accession>
<evidence type="ECO:0000256" key="1">
    <source>
        <dbReference type="SAM" id="Coils"/>
    </source>
</evidence>
<dbReference type="InParanoid" id="A0A0V0QV03"/>
<keyword evidence="1" id="KW-0175">Coiled coil</keyword>
<name>A0A0V0QV03_PSEPJ</name>
<dbReference type="AlphaFoldDB" id="A0A0V0QV03"/>
<protein>
    <submittedName>
        <fullName evidence="2">Uncharacterized protein</fullName>
    </submittedName>
</protein>
<proteinExistence type="predicted"/>
<reference evidence="2 3" key="1">
    <citation type="journal article" date="2015" name="Sci. Rep.">
        <title>Genome of the facultative scuticociliatosis pathogen Pseudocohnilembus persalinus provides insight into its virulence through horizontal gene transfer.</title>
        <authorList>
            <person name="Xiong J."/>
            <person name="Wang G."/>
            <person name="Cheng J."/>
            <person name="Tian M."/>
            <person name="Pan X."/>
            <person name="Warren A."/>
            <person name="Jiang C."/>
            <person name="Yuan D."/>
            <person name="Miao W."/>
        </authorList>
    </citation>
    <scope>NUCLEOTIDE SEQUENCE [LARGE SCALE GENOMIC DNA]</scope>
    <source>
        <strain evidence="2">36N120E</strain>
    </source>
</reference>
<comment type="caution">
    <text evidence="2">The sequence shown here is derived from an EMBL/GenBank/DDBJ whole genome shotgun (WGS) entry which is preliminary data.</text>
</comment>
<dbReference type="Proteomes" id="UP000054937">
    <property type="component" value="Unassembled WGS sequence"/>
</dbReference>
<dbReference type="EMBL" id="LDAU01000098">
    <property type="protein sequence ID" value="KRX06188.1"/>
    <property type="molecule type" value="Genomic_DNA"/>
</dbReference>
<feature type="coiled-coil region" evidence="1">
    <location>
        <begin position="185"/>
        <end position="220"/>
    </location>
</feature>
<sequence length="290" mass="35157">MPWKFGKFNSTEFVPSLRKYQKNKFKIPEDEIGEYPQYFIKKNNHKQNKEFLSSDIWDDLGSKKEQNVKKKVQNVLRKSYSSKFFQTQQSQFSKQSDEIQNRLYTLEPLEVKQHQFKYRQQLKDLRLQQLNEERLMKQQIKQQINRARSEEFKYRQYQEKVLQDSKKIEVMTKFLQKMTQAQKIQENIELTKKAASQQVKELENQKLQQAKQIRAQKKEEDDIQQMNLQLRAVCLEQSVENNVKKELKRKLGQVDHLKKIYKYKEPYIADYLKTGVNFKNEAQESQDNYY</sequence>
<evidence type="ECO:0000313" key="2">
    <source>
        <dbReference type="EMBL" id="KRX06188.1"/>
    </source>
</evidence>
<gene>
    <name evidence="2" type="ORF">PPERSA_06070</name>
</gene>
<keyword evidence="3" id="KW-1185">Reference proteome</keyword>
<organism evidence="2 3">
    <name type="scientific">Pseudocohnilembus persalinus</name>
    <name type="common">Ciliate</name>
    <dbReference type="NCBI Taxonomy" id="266149"/>
    <lineage>
        <taxon>Eukaryota</taxon>
        <taxon>Sar</taxon>
        <taxon>Alveolata</taxon>
        <taxon>Ciliophora</taxon>
        <taxon>Intramacronucleata</taxon>
        <taxon>Oligohymenophorea</taxon>
        <taxon>Scuticociliatia</taxon>
        <taxon>Philasterida</taxon>
        <taxon>Pseudocohnilembidae</taxon>
        <taxon>Pseudocohnilembus</taxon>
    </lineage>
</organism>
<evidence type="ECO:0000313" key="3">
    <source>
        <dbReference type="Proteomes" id="UP000054937"/>
    </source>
</evidence>